<dbReference type="CDD" id="cd06174">
    <property type="entry name" value="MFS"/>
    <property type="match status" value="1"/>
</dbReference>
<feature type="transmembrane region" description="Helical" evidence="4">
    <location>
        <begin position="119"/>
        <end position="138"/>
    </location>
</feature>
<dbReference type="InterPro" id="IPR036259">
    <property type="entry name" value="MFS_trans_sf"/>
</dbReference>
<dbReference type="GO" id="GO:0022857">
    <property type="term" value="F:transmembrane transporter activity"/>
    <property type="evidence" value="ECO:0007669"/>
    <property type="project" value="InterPro"/>
</dbReference>
<organism evidence="6 7">
    <name type="scientific">Methylocystis rosea</name>
    <dbReference type="NCBI Taxonomy" id="173366"/>
    <lineage>
        <taxon>Bacteria</taxon>
        <taxon>Pseudomonadati</taxon>
        <taxon>Pseudomonadota</taxon>
        <taxon>Alphaproteobacteria</taxon>
        <taxon>Hyphomicrobiales</taxon>
        <taxon>Methylocystaceae</taxon>
        <taxon>Methylocystis</taxon>
    </lineage>
</organism>
<dbReference type="AlphaFoldDB" id="A0A3G8M9Z8"/>
<dbReference type="SUPFAM" id="SSF103473">
    <property type="entry name" value="MFS general substrate transporter"/>
    <property type="match status" value="1"/>
</dbReference>
<evidence type="ECO:0000259" key="5">
    <source>
        <dbReference type="PROSITE" id="PS50850"/>
    </source>
</evidence>
<feature type="transmembrane region" description="Helical" evidence="4">
    <location>
        <begin position="78"/>
        <end position="98"/>
    </location>
</feature>
<feature type="transmembrane region" description="Helical" evidence="4">
    <location>
        <begin position="240"/>
        <end position="260"/>
    </location>
</feature>
<evidence type="ECO:0000313" key="6">
    <source>
        <dbReference type="EMBL" id="AZG78334.1"/>
    </source>
</evidence>
<evidence type="ECO:0000256" key="1">
    <source>
        <dbReference type="ARBA" id="ARBA00022692"/>
    </source>
</evidence>
<feature type="transmembrane region" description="Helical" evidence="4">
    <location>
        <begin position="158"/>
        <end position="178"/>
    </location>
</feature>
<dbReference type="InterPro" id="IPR011701">
    <property type="entry name" value="MFS"/>
</dbReference>
<feature type="transmembrane region" description="Helical" evidence="4">
    <location>
        <begin position="365"/>
        <end position="385"/>
    </location>
</feature>
<keyword evidence="3 4" id="KW-0472">Membrane</keyword>
<keyword evidence="1 4" id="KW-0812">Transmembrane</keyword>
<gene>
    <name evidence="6" type="ORF">EHO51_17235</name>
</gene>
<dbReference type="Pfam" id="PF07690">
    <property type="entry name" value="MFS_1"/>
    <property type="match status" value="1"/>
</dbReference>
<accession>A0A3G8M9Z8</accession>
<feature type="transmembrane region" description="Helical" evidence="4">
    <location>
        <begin position="198"/>
        <end position="220"/>
    </location>
</feature>
<dbReference type="InterPro" id="IPR020846">
    <property type="entry name" value="MFS_dom"/>
</dbReference>
<dbReference type="KEGG" id="mros:EHO51_17235"/>
<protein>
    <submittedName>
        <fullName evidence="6">MFS transporter</fullName>
    </submittedName>
</protein>
<feature type="transmembrane region" description="Helical" evidence="4">
    <location>
        <begin position="53"/>
        <end position="72"/>
    </location>
</feature>
<feature type="transmembrane region" description="Helical" evidence="4">
    <location>
        <begin position="267"/>
        <end position="288"/>
    </location>
</feature>
<dbReference type="Proteomes" id="UP000273982">
    <property type="component" value="Chromosome"/>
</dbReference>
<dbReference type="EMBL" id="CP034086">
    <property type="protein sequence ID" value="AZG78334.1"/>
    <property type="molecule type" value="Genomic_DNA"/>
</dbReference>
<evidence type="ECO:0000256" key="3">
    <source>
        <dbReference type="ARBA" id="ARBA00023136"/>
    </source>
</evidence>
<evidence type="ECO:0000313" key="7">
    <source>
        <dbReference type="Proteomes" id="UP000273982"/>
    </source>
</evidence>
<feature type="transmembrane region" description="Helical" evidence="4">
    <location>
        <begin position="329"/>
        <end position="353"/>
    </location>
</feature>
<keyword evidence="2 4" id="KW-1133">Transmembrane helix</keyword>
<evidence type="ECO:0000256" key="2">
    <source>
        <dbReference type="ARBA" id="ARBA00022989"/>
    </source>
</evidence>
<dbReference type="Gene3D" id="1.20.1250.20">
    <property type="entry name" value="MFS general substrate transporter like domains"/>
    <property type="match status" value="2"/>
</dbReference>
<sequence length="394" mass="41865">MPFVLPRVFRPTLLDVFGVTNLELGAAYSVYGVVAMAAYVFGGPLADRYPARTMLTVALTSTAVGGLVMMAVPSPSTLAILYGYWGITTIALFWAPLIRATREWGLNFSQSRAFGLLEGGRGALAAVMASIMVVLFAALLPEDSEISSLAQRTESLRWIILLMSAMTCAAALLIWLALPERKTPAQATGSLSDIARVFAMPSVWLQAAVILCAYVGFKAIDDFSLYANQVIGLNQVEAARAGVASLWIRPFAAIGAGYLAERLGAPFMIIGCFVLLAAGSSVLASGAIGAGMVWTFVLTIVFTSIGVFALRGLYFAIMQDGNIPMEHTGSAVGLLSVIGYAPDIFMGPLMGYLLDRWPGPAGHNYVFSVVCLFAMLGLIASCIFARRAQLQTGL</sequence>
<dbReference type="PROSITE" id="PS50850">
    <property type="entry name" value="MFS"/>
    <property type="match status" value="1"/>
</dbReference>
<proteinExistence type="predicted"/>
<evidence type="ECO:0000256" key="4">
    <source>
        <dbReference type="SAM" id="Phobius"/>
    </source>
</evidence>
<reference evidence="6 7" key="1">
    <citation type="submission" date="2018-11" db="EMBL/GenBank/DDBJ databases">
        <title>Genome squencing of methanotrophic bacteria isolated from alkaline groundwater in Korea.</title>
        <authorList>
            <person name="Nguyen L.N."/>
        </authorList>
    </citation>
    <scope>NUCLEOTIDE SEQUENCE [LARGE SCALE GENOMIC DNA]</scope>
    <source>
        <strain evidence="6 7">GW6</strain>
    </source>
</reference>
<feature type="transmembrane region" description="Helical" evidence="4">
    <location>
        <begin position="20"/>
        <end position="41"/>
    </location>
</feature>
<feature type="domain" description="Major facilitator superfamily (MFS) profile" evidence="5">
    <location>
        <begin position="1"/>
        <end position="389"/>
    </location>
</feature>
<name>A0A3G8M9Z8_9HYPH</name>
<feature type="transmembrane region" description="Helical" evidence="4">
    <location>
        <begin position="294"/>
        <end position="317"/>
    </location>
</feature>